<sequence>MTKTEISEVLSVYPLYLVQCTSLDWFPEGVRRERNIALE</sequence>
<name>A0AAN4MXU4_BACFG</name>
<gene>
    <name evidence="1" type="ORF">M104_3328</name>
</gene>
<evidence type="ECO:0000313" key="2">
    <source>
        <dbReference type="Proteomes" id="UP000022433"/>
    </source>
</evidence>
<accession>A0AAN4MXU4</accession>
<reference evidence="1 2" key="1">
    <citation type="submission" date="2014-02" db="EMBL/GenBank/DDBJ databases">
        <authorList>
            <person name="Sears C."/>
            <person name="Carroll K."/>
            <person name="Sack B.R."/>
            <person name="Qadri F."/>
            <person name="Myers L.L."/>
            <person name="Chung G.-T."/>
            <person name="Escheverria P."/>
            <person name="Fraser C.M."/>
            <person name="Sadzewicz L."/>
            <person name="Shefchek K.A."/>
            <person name="Tallon L."/>
            <person name="Das S.P."/>
            <person name="Daugherty S."/>
            <person name="Mongodin E.F."/>
        </authorList>
    </citation>
    <scope>NUCLEOTIDE SEQUENCE [LARGE SCALE GENOMIC DNA]</scope>
    <source>
        <strain evidence="1 2">1007-1-F #10</strain>
    </source>
</reference>
<comment type="caution">
    <text evidence="1">The sequence shown here is derived from an EMBL/GenBank/DDBJ whole genome shotgun (WGS) entry which is preliminary data.</text>
</comment>
<dbReference type="Proteomes" id="UP000022433">
    <property type="component" value="Unassembled WGS sequence"/>
</dbReference>
<evidence type="ECO:0000313" key="1">
    <source>
        <dbReference type="EMBL" id="EYA13530.1"/>
    </source>
</evidence>
<dbReference type="EMBL" id="JGEA01000030">
    <property type="protein sequence ID" value="EYA13530.1"/>
    <property type="molecule type" value="Genomic_DNA"/>
</dbReference>
<organism evidence="1 2">
    <name type="scientific">Bacteroides fragilis str. 1007-1-F #10</name>
    <dbReference type="NCBI Taxonomy" id="1339295"/>
    <lineage>
        <taxon>Bacteria</taxon>
        <taxon>Pseudomonadati</taxon>
        <taxon>Bacteroidota</taxon>
        <taxon>Bacteroidia</taxon>
        <taxon>Bacteroidales</taxon>
        <taxon>Bacteroidaceae</taxon>
        <taxon>Bacteroides</taxon>
    </lineage>
</organism>
<protein>
    <submittedName>
        <fullName evidence="1">Uncharacterized protein</fullName>
    </submittedName>
</protein>
<dbReference type="AlphaFoldDB" id="A0AAN4MXU4"/>
<proteinExistence type="predicted"/>